<dbReference type="InterPro" id="IPR005119">
    <property type="entry name" value="LysR_subst-bd"/>
</dbReference>
<dbReference type="PANTHER" id="PTHR30346:SF0">
    <property type="entry name" value="HCA OPERON TRANSCRIPTIONAL ACTIVATOR HCAR"/>
    <property type="match status" value="1"/>
</dbReference>
<dbReference type="EMBL" id="BFCH01000019">
    <property type="protein sequence ID" value="GBG39430.1"/>
    <property type="molecule type" value="Genomic_DNA"/>
</dbReference>
<evidence type="ECO:0000313" key="7">
    <source>
        <dbReference type="EMBL" id="GBG39430.1"/>
    </source>
</evidence>
<protein>
    <recommendedName>
        <fullName evidence="6">LysR substrate-binding domain-containing protein</fullName>
    </recommendedName>
</protein>
<keyword evidence="4" id="KW-0010">Activator</keyword>
<accession>A0ABQ0NRF8</accession>
<evidence type="ECO:0000259" key="6">
    <source>
        <dbReference type="Pfam" id="PF03466"/>
    </source>
</evidence>
<dbReference type="CDD" id="cd05466">
    <property type="entry name" value="PBP2_LTTR_substrate"/>
    <property type="match status" value="1"/>
</dbReference>
<evidence type="ECO:0000256" key="4">
    <source>
        <dbReference type="ARBA" id="ARBA00023159"/>
    </source>
</evidence>
<evidence type="ECO:0000256" key="2">
    <source>
        <dbReference type="ARBA" id="ARBA00023015"/>
    </source>
</evidence>
<dbReference type="PANTHER" id="PTHR30346">
    <property type="entry name" value="TRANSCRIPTIONAL DUAL REGULATOR HCAR-RELATED"/>
    <property type="match status" value="1"/>
</dbReference>
<evidence type="ECO:0000313" key="8">
    <source>
        <dbReference type="Proteomes" id="UP000245060"/>
    </source>
</evidence>
<comment type="caution">
    <text evidence="7">The sequence shown here is derived from an EMBL/GenBank/DDBJ whole genome shotgun (WGS) entry which is preliminary data.</text>
</comment>
<reference evidence="8" key="1">
    <citation type="submission" date="2018-04" db="EMBL/GenBank/DDBJ databases">
        <title>Draft genome sequence of Mycobacterium montefiorense isolated from Japanese black salamander.</title>
        <authorList>
            <person name="Fukano H."/>
            <person name="Yoshida M."/>
            <person name="Shimizu A."/>
            <person name="Iwao H."/>
            <person name="Kurata O."/>
            <person name="Katayama Y."/>
            <person name="Omatsu T."/>
            <person name="Mizutani T."/>
            <person name="Wada S."/>
            <person name="Hoshino Y."/>
        </authorList>
    </citation>
    <scope>NUCLEOTIDE SEQUENCE [LARGE SCALE GENOMIC DNA]</scope>
    <source>
        <strain evidence="8">BS</strain>
    </source>
</reference>
<keyword evidence="3" id="KW-0238">DNA-binding</keyword>
<gene>
    <name evidence="7" type="ORF">MmonteBS_38020</name>
</gene>
<organism evidence="7 8">
    <name type="scientific">Mycobacterium montefiorense</name>
    <dbReference type="NCBI Taxonomy" id="154654"/>
    <lineage>
        <taxon>Bacteria</taxon>
        <taxon>Bacillati</taxon>
        <taxon>Actinomycetota</taxon>
        <taxon>Actinomycetes</taxon>
        <taxon>Mycobacteriales</taxon>
        <taxon>Mycobacteriaceae</taxon>
        <taxon>Mycobacterium</taxon>
        <taxon>Mycobacterium simiae complex</taxon>
    </lineage>
</organism>
<keyword evidence="5" id="KW-0804">Transcription</keyword>
<dbReference type="Proteomes" id="UP000245060">
    <property type="component" value="Unassembled WGS sequence"/>
</dbReference>
<keyword evidence="2" id="KW-0805">Transcription regulation</keyword>
<dbReference type="Gene3D" id="3.40.190.290">
    <property type="match status" value="1"/>
</dbReference>
<evidence type="ECO:0000256" key="1">
    <source>
        <dbReference type="ARBA" id="ARBA00009437"/>
    </source>
</evidence>
<comment type="similarity">
    <text evidence="1">Belongs to the LysR transcriptional regulatory family.</text>
</comment>
<sequence>MELLEFTNTDVMLELLEAGQIDVAFGPRPTRGCSCHIDVIGEQDAVVVAAAGHPYAELPHIPIEDLDGQPFIHYDSENALAAWVDQLAAHHDILLNTVLRTRSPRTAVQLAAAGMGITIAPTSALPTRLAGTVRRLKPLITIDVIVIVDARSDHLVQQFVSDVHRRGLPRWDGPATEHAFSDEV</sequence>
<dbReference type="SUPFAM" id="SSF53850">
    <property type="entry name" value="Periplasmic binding protein-like II"/>
    <property type="match status" value="1"/>
</dbReference>
<feature type="domain" description="LysR substrate-binding" evidence="6">
    <location>
        <begin position="4"/>
        <end position="160"/>
    </location>
</feature>
<evidence type="ECO:0000256" key="5">
    <source>
        <dbReference type="ARBA" id="ARBA00023163"/>
    </source>
</evidence>
<dbReference type="Pfam" id="PF03466">
    <property type="entry name" value="LysR_substrate"/>
    <property type="match status" value="1"/>
</dbReference>
<proteinExistence type="inferred from homology"/>
<keyword evidence="8" id="KW-1185">Reference proteome</keyword>
<evidence type="ECO:0000256" key="3">
    <source>
        <dbReference type="ARBA" id="ARBA00023125"/>
    </source>
</evidence>
<name>A0ABQ0NRF8_9MYCO</name>